<reference evidence="1 2" key="1">
    <citation type="submission" date="2019-03" db="EMBL/GenBank/DDBJ databases">
        <title>Genomic Encyclopedia of Type Strains, Phase IV (KMG-IV): sequencing the most valuable type-strain genomes for metagenomic binning, comparative biology and taxonomic classification.</title>
        <authorList>
            <person name="Goeker M."/>
        </authorList>
    </citation>
    <scope>NUCLEOTIDE SEQUENCE [LARGE SCALE GENOMIC DNA]</scope>
    <source>
        <strain evidence="1 2">DSM 24591</strain>
    </source>
</reference>
<dbReference type="Proteomes" id="UP000295525">
    <property type="component" value="Unassembled WGS sequence"/>
</dbReference>
<proteinExistence type="predicted"/>
<dbReference type="AlphaFoldDB" id="A0A4R3LQU1"/>
<dbReference type="EMBL" id="SMAJ01000017">
    <property type="protein sequence ID" value="TCT02760.1"/>
    <property type="molecule type" value="Genomic_DNA"/>
</dbReference>
<sequence length="93" mass="10391">MNDIVDKYVVYARKIAVQYEAKQVAFADLTGLVEEFASKFTAQVNELPESQRAPTRAALETAIEAVQNSLDEHSLSAQALEEILLSFNRTPIY</sequence>
<accession>A0A4R3LQU1</accession>
<comment type="caution">
    <text evidence="1">The sequence shown here is derived from an EMBL/GenBank/DDBJ whole genome shotgun (WGS) entry which is preliminary data.</text>
</comment>
<evidence type="ECO:0000313" key="2">
    <source>
        <dbReference type="Proteomes" id="UP000295525"/>
    </source>
</evidence>
<evidence type="ECO:0000313" key="1">
    <source>
        <dbReference type="EMBL" id="TCT02760.1"/>
    </source>
</evidence>
<protein>
    <submittedName>
        <fullName evidence="1">Uncharacterized protein</fullName>
    </submittedName>
</protein>
<name>A0A4R3LQU1_9BURK</name>
<keyword evidence="2" id="KW-1185">Reference proteome</keyword>
<gene>
    <name evidence="1" type="ORF">EDC26_11735</name>
</gene>
<dbReference type="OrthoDB" id="8687836at2"/>
<organism evidence="1 2">
    <name type="scientific">Paralcaligenes ureilyticus</name>
    <dbReference type="NCBI Taxonomy" id="627131"/>
    <lineage>
        <taxon>Bacteria</taxon>
        <taxon>Pseudomonadati</taxon>
        <taxon>Pseudomonadota</taxon>
        <taxon>Betaproteobacteria</taxon>
        <taxon>Burkholderiales</taxon>
        <taxon>Alcaligenaceae</taxon>
        <taxon>Paralcaligenes</taxon>
    </lineage>
</organism>
<dbReference type="RefSeq" id="WP_132584819.1">
    <property type="nucleotide sequence ID" value="NZ_SMAJ01000017.1"/>
</dbReference>